<evidence type="ECO:0000313" key="3">
    <source>
        <dbReference type="EMBL" id="SEB42543.1"/>
    </source>
</evidence>
<dbReference type="PROSITE" id="PS51257">
    <property type="entry name" value="PROKAR_LIPOPROTEIN"/>
    <property type="match status" value="1"/>
</dbReference>
<keyword evidence="1" id="KW-0732">Signal</keyword>
<feature type="domain" description="Solute-binding protein family 5" evidence="2">
    <location>
        <begin position="97"/>
        <end position="463"/>
    </location>
</feature>
<feature type="signal peptide" evidence="1">
    <location>
        <begin position="1"/>
        <end position="29"/>
    </location>
</feature>
<dbReference type="Pfam" id="PF00496">
    <property type="entry name" value="SBP_bac_5"/>
    <property type="match status" value="1"/>
</dbReference>
<dbReference type="GO" id="GO:1904680">
    <property type="term" value="F:peptide transmembrane transporter activity"/>
    <property type="evidence" value="ECO:0007669"/>
    <property type="project" value="TreeGrafter"/>
</dbReference>
<dbReference type="PANTHER" id="PTHR30290">
    <property type="entry name" value="PERIPLASMIC BINDING COMPONENT OF ABC TRANSPORTER"/>
    <property type="match status" value="1"/>
</dbReference>
<accession>A0A1H4J8F0</accession>
<reference evidence="4" key="1">
    <citation type="submission" date="2016-10" db="EMBL/GenBank/DDBJ databases">
        <authorList>
            <person name="Varghese N."/>
        </authorList>
    </citation>
    <scope>NUCLEOTIDE SEQUENCE [LARGE SCALE GENOMIC DNA]</scope>
    <source>
        <strain evidence="4">DSM 44719</strain>
    </source>
</reference>
<dbReference type="EMBL" id="FNTL01000003">
    <property type="protein sequence ID" value="SEB42543.1"/>
    <property type="molecule type" value="Genomic_DNA"/>
</dbReference>
<organism evidence="3 4">
    <name type="scientific">Rhodococcus jostii</name>
    <dbReference type="NCBI Taxonomy" id="132919"/>
    <lineage>
        <taxon>Bacteria</taxon>
        <taxon>Bacillati</taxon>
        <taxon>Actinomycetota</taxon>
        <taxon>Actinomycetes</taxon>
        <taxon>Mycobacteriales</taxon>
        <taxon>Nocardiaceae</taxon>
        <taxon>Rhodococcus</taxon>
    </lineage>
</organism>
<dbReference type="Gene3D" id="3.90.76.10">
    <property type="entry name" value="Dipeptide-binding Protein, Domain 1"/>
    <property type="match status" value="1"/>
</dbReference>
<sequence>MIRHASSRTRIGCYLALPAAAVLLSGCTATPSGTTAAALPFAADTAAAAGPTSTVSWMLPDEPATFDTDIDSGASENTILANVCERLMEVQPDLTTSPRLAETVRWVDDTHVVFALRTDAVFHDGSPVTADDVLWSMQRHAREDADESDEYANVESIAKTGPAEITVIMKQPDATFIQAMAGNGGVIWNPRVVQAQGENFGTPSSPDACSGPYQLTDWSPGSSVTISKSPTYWDRSRPVLAEEVRFTWADQSAVVNSLTSSDIDGAYLDGPAAAVALRGADNVSLTQGPATNAWSLLPTDRGGATDERIRKALSLALNRTGISKAAFGGLAQPSKTPVGPGAWGYQREAFEAAYDQLPGAPAEPSDADLSAAKALVAEADTSEAPIVVASDGQSTRGVIASALVDAARKIGLDAEIVTVPNQQYGDFYTDETLRNQADFWIDEYYISKNDPIGFYKNGASTARVNFAGYTNPDYDTTVKTAQRTLDDAERAALVNTLQQLWAASAVWIPVVQAPSTLALSTHITGAPASAAYLYYPWAAALGSSEKN</sequence>
<dbReference type="Gene3D" id="3.10.105.10">
    <property type="entry name" value="Dipeptide-binding Protein, Domain 3"/>
    <property type="match status" value="1"/>
</dbReference>
<proteinExistence type="predicted"/>
<name>A0A1H4J8F0_RHOJO</name>
<dbReference type="SUPFAM" id="SSF53850">
    <property type="entry name" value="Periplasmic binding protein-like II"/>
    <property type="match status" value="1"/>
</dbReference>
<dbReference type="Gene3D" id="3.40.190.10">
    <property type="entry name" value="Periplasmic binding protein-like II"/>
    <property type="match status" value="1"/>
</dbReference>
<dbReference type="GO" id="GO:0015833">
    <property type="term" value="P:peptide transport"/>
    <property type="evidence" value="ECO:0007669"/>
    <property type="project" value="TreeGrafter"/>
</dbReference>
<dbReference type="InterPro" id="IPR000914">
    <property type="entry name" value="SBP_5_dom"/>
</dbReference>
<dbReference type="InterPro" id="IPR039424">
    <property type="entry name" value="SBP_5"/>
</dbReference>
<dbReference type="GO" id="GO:0043190">
    <property type="term" value="C:ATP-binding cassette (ABC) transporter complex"/>
    <property type="evidence" value="ECO:0007669"/>
    <property type="project" value="InterPro"/>
</dbReference>
<dbReference type="AlphaFoldDB" id="A0A1H4J8F0"/>
<dbReference type="RefSeq" id="WP_073366423.1">
    <property type="nucleotide sequence ID" value="NZ_FNTL01000003.1"/>
</dbReference>
<evidence type="ECO:0000256" key="1">
    <source>
        <dbReference type="SAM" id="SignalP"/>
    </source>
</evidence>
<feature type="chain" id="PRO_5039646994" evidence="1">
    <location>
        <begin position="30"/>
        <end position="547"/>
    </location>
</feature>
<evidence type="ECO:0000313" key="4">
    <source>
        <dbReference type="Proteomes" id="UP000183407"/>
    </source>
</evidence>
<dbReference type="CDD" id="cd00995">
    <property type="entry name" value="PBP2_NikA_DppA_OppA_like"/>
    <property type="match status" value="1"/>
</dbReference>
<protein>
    <submittedName>
        <fullName evidence="3">Peptide/nickel transport system substrate-binding protein</fullName>
    </submittedName>
</protein>
<dbReference type="PIRSF" id="PIRSF002741">
    <property type="entry name" value="MppA"/>
    <property type="match status" value="1"/>
</dbReference>
<dbReference type="GO" id="GO:0042597">
    <property type="term" value="C:periplasmic space"/>
    <property type="evidence" value="ECO:0007669"/>
    <property type="project" value="UniProtKB-ARBA"/>
</dbReference>
<dbReference type="OrthoDB" id="9046151at2"/>
<dbReference type="Proteomes" id="UP000183407">
    <property type="component" value="Unassembled WGS sequence"/>
</dbReference>
<gene>
    <name evidence="3" type="ORF">SAMN04490220_0708</name>
</gene>
<evidence type="ECO:0000259" key="2">
    <source>
        <dbReference type="Pfam" id="PF00496"/>
    </source>
</evidence>
<dbReference type="InterPro" id="IPR030678">
    <property type="entry name" value="Peptide/Ni-bd"/>
</dbReference>